<accession>A0A8J1Y5R4</accession>
<sequence>MPRKKLSDEERTKRRKERDRLRSNRNVYIGNQMKRWFDLKDRLALVSNVEFTKKLLDKFVESEVAVTCDWTNLSTTPIAGLSSGTNLSTTPMAGLNSGLPMSTLTISRRPMKFQPLSSDELSSNKSRKQCCEPQKSEKYAVRFSNSNNISSALRKDTKYADMIFLIKDGAEVTAHKTILSLFSKALQENDVRKCINPILSDATQCGLDGFLDLVYGLEVPLTTENFNDILHVAEVL</sequence>
<evidence type="ECO:0000313" key="2">
    <source>
        <dbReference type="Proteomes" id="UP000749559"/>
    </source>
</evidence>
<comment type="caution">
    <text evidence="1">The sequence shown here is derived from an EMBL/GenBank/DDBJ whole genome shotgun (WGS) entry which is preliminary data.</text>
</comment>
<dbReference type="OrthoDB" id="6092976at2759"/>
<evidence type="ECO:0000313" key="1">
    <source>
        <dbReference type="EMBL" id="CAH1793976.1"/>
    </source>
</evidence>
<dbReference type="InterPro" id="IPR000210">
    <property type="entry name" value="BTB/POZ_dom"/>
</dbReference>
<gene>
    <name evidence="1" type="ORF">OFUS_LOCUS18751</name>
</gene>
<dbReference type="EMBL" id="CAIIXF020000009">
    <property type="protein sequence ID" value="CAH1793976.1"/>
    <property type="molecule type" value="Genomic_DNA"/>
</dbReference>
<reference evidence="1" key="1">
    <citation type="submission" date="2022-03" db="EMBL/GenBank/DDBJ databases">
        <authorList>
            <person name="Martin C."/>
        </authorList>
    </citation>
    <scope>NUCLEOTIDE SEQUENCE</scope>
</reference>
<dbReference type="InterPro" id="IPR011333">
    <property type="entry name" value="SKP1/BTB/POZ_sf"/>
</dbReference>
<keyword evidence="2" id="KW-1185">Reference proteome</keyword>
<dbReference type="Pfam" id="PF00651">
    <property type="entry name" value="BTB"/>
    <property type="match status" value="1"/>
</dbReference>
<dbReference type="AlphaFoldDB" id="A0A8J1Y5R4"/>
<organism evidence="1 2">
    <name type="scientific">Owenia fusiformis</name>
    <name type="common">Polychaete worm</name>
    <dbReference type="NCBI Taxonomy" id="6347"/>
    <lineage>
        <taxon>Eukaryota</taxon>
        <taxon>Metazoa</taxon>
        <taxon>Spiralia</taxon>
        <taxon>Lophotrochozoa</taxon>
        <taxon>Annelida</taxon>
        <taxon>Polychaeta</taxon>
        <taxon>Sedentaria</taxon>
        <taxon>Canalipalpata</taxon>
        <taxon>Sabellida</taxon>
        <taxon>Oweniida</taxon>
        <taxon>Oweniidae</taxon>
        <taxon>Owenia</taxon>
    </lineage>
</organism>
<dbReference type="CDD" id="cd18186">
    <property type="entry name" value="BTB_POZ_ZBTB_KLHL-like"/>
    <property type="match status" value="1"/>
</dbReference>
<feature type="non-terminal residue" evidence="1">
    <location>
        <position position="236"/>
    </location>
</feature>
<proteinExistence type="predicted"/>
<dbReference type="PROSITE" id="PS50097">
    <property type="entry name" value="BTB"/>
    <property type="match status" value="1"/>
</dbReference>
<dbReference type="SUPFAM" id="SSF54695">
    <property type="entry name" value="POZ domain"/>
    <property type="match status" value="1"/>
</dbReference>
<protein>
    <submittedName>
        <fullName evidence="1">Uncharacterized protein</fullName>
    </submittedName>
</protein>
<name>A0A8J1Y5R4_OWEFU</name>
<dbReference type="Gene3D" id="3.30.710.10">
    <property type="entry name" value="Potassium Channel Kv1.1, Chain A"/>
    <property type="match status" value="1"/>
</dbReference>
<dbReference type="Proteomes" id="UP000749559">
    <property type="component" value="Unassembled WGS sequence"/>
</dbReference>